<protein>
    <submittedName>
        <fullName evidence="1">Uncharacterized protein</fullName>
    </submittedName>
</protein>
<evidence type="ECO:0000313" key="1">
    <source>
        <dbReference type="EMBL" id="CAF5188577.1"/>
    </source>
</evidence>
<feature type="non-terminal residue" evidence="1">
    <location>
        <position position="1"/>
    </location>
</feature>
<gene>
    <name evidence="1" type="ORF">GIL414_LOCUS72103</name>
</gene>
<dbReference type="Proteomes" id="UP000681720">
    <property type="component" value="Unassembled WGS sequence"/>
</dbReference>
<comment type="caution">
    <text evidence="1">The sequence shown here is derived from an EMBL/GenBank/DDBJ whole genome shotgun (WGS) entry which is preliminary data.</text>
</comment>
<sequence>SAGFDNETAVRLSLTIQSDAHLTHLINRLSSIDTDVSRTSQSAVQYIRTFDFLWRDDSQLQYQTVSQQDDNGDDYTITVDPDVIPSIEVRNYLQNELQRLSQIEGRLNILPHEIQIGCICIETIPILNSLKTFVFGWKTQYAKLLHKFAKSELDQVVAYRQQVQLRFN</sequence>
<organism evidence="1 2">
    <name type="scientific">Rotaria magnacalcarata</name>
    <dbReference type="NCBI Taxonomy" id="392030"/>
    <lineage>
        <taxon>Eukaryota</taxon>
        <taxon>Metazoa</taxon>
        <taxon>Spiralia</taxon>
        <taxon>Gnathifera</taxon>
        <taxon>Rotifera</taxon>
        <taxon>Eurotatoria</taxon>
        <taxon>Bdelloidea</taxon>
        <taxon>Philodinida</taxon>
        <taxon>Philodinidae</taxon>
        <taxon>Rotaria</taxon>
    </lineage>
</organism>
<reference evidence="1" key="1">
    <citation type="submission" date="2021-02" db="EMBL/GenBank/DDBJ databases">
        <authorList>
            <person name="Nowell W R."/>
        </authorList>
    </citation>
    <scope>NUCLEOTIDE SEQUENCE</scope>
</reference>
<accession>A0A8S3HTB5</accession>
<name>A0A8S3HTB5_9BILA</name>
<dbReference type="AlphaFoldDB" id="A0A8S3HTB5"/>
<evidence type="ECO:0000313" key="2">
    <source>
        <dbReference type="Proteomes" id="UP000681720"/>
    </source>
</evidence>
<feature type="non-terminal residue" evidence="1">
    <location>
        <position position="168"/>
    </location>
</feature>
<proteinExistence type="predicted"/>
<dbReference type="EMBL" id="CAJOBJ010335657">
    <property type="protein sequence ID" value="CAF5188577.1"/>
    <property type="molecule type" value="Genomic_DNA"/>
</dbReference>